<dbReference type="PROSITE" id="PS50056">
    <property type="entry name" value="TYR_PHOSPHATASE_2"/>
    <property type="match status" value="1"/>
</dbReference>
<reference evidence="2 3" key="1">
    <citation type="submission" date="2019-06" db="EMBL/GenBank/DDBJ databases">
        <authorList>
            <person name="Li M."/>
        </authorList>
    </citation>
    <scope>NUCLEOTIDE SEQUENCE [LARGE SCALE GENOMIC DNA]</scope>
    <source>
        <strain evidence="2 3">BGMRC2036</strain>
    </source>
</reference>
<accession>A0A506U310</accession>
<name>A0A506U310_9HYPH</name>
<dbReference type="OrthoDB" id="8016560at2"/>
<protein>
    <submittedName>
        <fullName evidence="2">Dual specificity protein phosphatase family protein</fullName>
    </submittedName>
</protein>
<dbReference type="InterPro" id="IPR000387">
    <property type="entry name" value="Tyr_Pase_dom"/>
</dbReference>
<comment type="caution">
    <text evidence="2">The sequence shown here is derived from an EMBL/GenBank/DDBJ whole genome shotgun (WGS) entry which is preliminary data.</text>
</comment>
<dbReference type="RefSeq" id="WP_141150751.1">
    <property type="nucleotide sequence ID" value="NZ_VHLG01000016.1"/>
</dbReference>
<dbReference type="SUPFAM" id="SSF52799">
    <property type="entry name" value="(Phosphotyrosine protein) phosphatases II"/>
    <property type="match status" value="1"/>
</dbReference>
<evidence type="ECO:0000313" key="2">
    <source>
        <dbReference type="EMBL" id="TPW27651.1"/>
    </source>
</evidence>
<proteinExistence type="predicted"/>
<gene>
    <name evidence="2" type="ORF">FJU08_19635</name>
</gene>
<dbReference type="EMBL" id="VHLG01000016">
    <property type="protein sequence ID" value="TPW27651.1"/>
    <property type="molecule type" value="Genomic_DNA"/>
</dbReference>
<dbReference type="Proteomes" id="UP000318801">
    <property type="component" value="Unassembled WGS sequence"/>
</dbReference>
<dbReference type="CDD" id="cd14498">
    <property type="entry name" value="DSP"/>
    <property type="match status" value="1"/>
</dbReference>
<evidence type="ECO:0000259" key="1">
    <source>
        <dbReference type="PROSITE" id="PS50056"/>
    </source>
</evidence>
<dbReference type="Gene3D" id="3.90.190.10">
    <property type="entry name" value="Protein tyrosine phosphatase superfamily"/>
    <property type="match status" value="1"/>
</dbReference>
<sequence length="205" mass="22358">MVQKRLGMPDQVPDSEAREDARPLLFPVVENVGPHGKTLYLGNLAAAENAACLFAAGITETLNVSINMFPGPLMLQDGVHIRRHQIGMIDGAGNDVHLMAAAVYLIEGLMRGYVPAKPHYPKHRPGHILVHCRGGRSRSVALIALWLSRFMAEDFAGFDAALKHLRRLRGLGDSYPLPPMLALADEVQRLRLIGNDPRGVPDHGG</sequence>
<dbReference type="InterPro" id="IPR029021">
    <property type="entry name" value="Prot-tyrosine_phosphatase-like"/>
</dbReference>
<feature type="domain" description="Tyrosine specific protein phosphatases" evidence="1">
    <location>
        <begin position="128"/>
        <end position="169"/>
    </location>
</feature>
<dbReference type="AlphaFoldDB" id="A0A506U310"/>
<organism evidence="2 3">
    <name type="scientific">Martelella alba</name>
    <dbReference type="NCBI Taxonomy" id="2590451"/>
    <lineage>
        <taxon>Bacteria</taxon>
        <taxon>Pseudomonadati</taxon>
        <taxon>Pseudomonadota</taxon>
        <taxon>Alphaproteobacteria</taxon>
        <taxon>Hyphomicrobiales</taxon>
        <taxon>Aurantimonadaceae</taxon>
        <taxon>Martelella</taxon>
    </lineage>
</organism>
<keyword evidence="3" id="KW-1185">Reference proteome</keyword>
<evidence type="ECO:0000313" key="3">
    <source>
        <dbReference type="Proteomes" id="UP000318801"/>
    </source>
</evidence>